<evidence type="ECO:0000313" key="2">
    <source>
        <dbReference type="Proteomes" id="UP000325292"/>
    </source>
</evidence>
<gene>
    <name evidence="1" type="ORF">BXT84_01355</name>
</gene>
<proteinExistence type="predicted"/>
<evidence type="ECO:0000313" key="1">
    <source>
        <dbReference type="EMBL" id="AUW92767.1"/>
    </source>
</evidence>
<protein>
    <recommendedName>
        <fullName evidence="3">Peptidase S9 prolyl oligopeptidase catalytic domain-containing protein</fullName>
    </recommendedName>
</protein>
<accession>A0ABN5GW85</accession>
<dbReference type="Gene3D" id="3.40.50.1820">
    <property type="entry name" value="alpha/beta hydrolase"/>
    <property type="match status" value="1"/>
</dbReference>
<name>A0ABN5GW85_9FIRM</name>
<sequence length="232" mass="26141">MTEAKCEEILVIGDFPDNHPEQGLRDLAAIRPGADWEYISLGTQGPDFYRDLFFGGYLATMQRARQHIAQKLADSPPGRRFAIIGRGLGGLVALWAAADNRTAPIQCVVSISSTPNLDYLKDKHPHYGWPADEVKKALLDWDVSYKVPRIGSRAVLLIHSDNDSEIRANWAEEFFLLATGVSKWPERWDYHRIPGLPHVWPGSLGEPCREALSYTKQWVDQYLDDTAVVPSR</sequence>
<dbReference type="EMBL" id="CP019454">
    <property type="protein sequence ID" value="AUW92767.1"/>
    <property type="molecule type" value="Genomic_DNA"/>
</dbReference>
<dbReference type="Proteomes" id="UP000325292">
    <property type="component" value="Chromosome"/>
</dbReference>
<organism evidence="1 2">
    <name type="scientific">Sulfobacillus thermotolerans</name>
    <dbReference type="NCBI Taxonomy" id="338644"/>
    <lineage>
        <taxon>Bacteria</taxon>
        <taxon>Bacillati</taxon>
        <taxon>Bacillota</taxon>
        <taxon>Clostridia</taxon>
        <taxon>Eubacteriales</taxon>
        <taxon>Clostridiales Family XVII. Incertae Sedis</taxon>
        <taxon>Sulfobacillus</taxon>
    </lineage>
</organism>
<keyword evidence="2" id="KW-1185">Reference proteome</keyword>
<dbReference type="InterPro" id="IPR029058">
    <property type="entry name" value="AB_hydrolase_fold"/>
</dbReference>
<evidence type="ECO:0008006" key="3">
    <source>
        <dbReference type="Google" id="ProtNLM"/>
    </source>
</evidence>
<reference evidence="1 2" key="1">
    <citation type="journal article" date="2019" name="Sci. Rep.">
        <title>Sulfobacillus thermotolerans: new insights into resistance and metabolic capacities of acidophilic chemolithotrophs.</title>
        <authorList>
            <person name="Panyushkina A.E."/>
            <person name="Babenko V.V."/>
            <person name="Nikitina A.S."/>
            <person name="Selezneva O.V."/>
            <person name="Tsaplina I.A."/>
            <person name="Letarova M.A."/>
            <person name="Kostryukova E.S."/>
            <person name="Letarov A.V."/>
        </authorList>
    </citation>
    <scope>NUCLEOTIDE SEQUENCE [LARGE SCALE GENOMIC DNA]</scope>
    <source>
        <strain evidence="1 2">Kr1</strain>
    </source>
</reference>
<dbReference type="SUPFAM" id="SSF53474">
    <property type="entry name" value="alpha/beta-Hydrolases"/>
    <property type="match status" value="1"/>
</dbReference>